<proteinExistence type="predicted"/>
<keyword evidence="3" id="KW-1185">Reference proteome</keyword>
<dbReference type="GeneID" id="93923980"/>
<name>A0ABN5LM25_9STRE</name>
<evidence type="ECO:0000259" key="1">
    <source>
        <dbReference type="Pfam" id="PF00583"/>
    </source>
</evidence>
<evidence type="ECO:0000313" key="3">
    <source>
        <dbReference type="Proteomes" id="UP000245369"/>
    </source>
</evidence>
<dbReference type="Gene3D" id="3.40.630.30">
    <property type="match status" value="1"/>
</dbReference>
<dbReference type="InterPro" id="IPR016181">
    <property type="entry name" value="Acyl_CoA_acyltransferase"/>
</dbReference>
<evidence type="ECO:0000313" key="2">
    <source>
        <dbReference type="EMBL" id="AWN20845.1"/>
    </source>
</evidence>
<feature type="domain" description="N-acetyltransferase" evidence="1">
    <location>
        <begin position="37"/>
        <end position="104"/>
    </location>
</feature>
<organism evidence="2 3">
    <name type="scientific">Streptococcus sobrinus</name>
    <dbReference type="NCBI Taxonomy" id="1310"/>
    <lineage>
        <taxon>Bacteria</taxon>
        <taxon>Bacillati</taxon>
        <taxon>Bacillota</taxon>
        <taxon>Bacilli</taxon>
        <taxon>Lactobacillales</taxon>
        <taxon>Streptococcaceae</taxon>
        <taxon>Streptococcus</taxon>
    </lineage>
</organism>
<sequence>MPEIIDYGSWLGDIKKASSLFDCGDSHVNDYFKKGSGNDSSRRLLLYVSENQILGFVTVSLANLKVSIQNHNEIETDAVLYINGLGVDRKHHREKIGSHLLQVAFSISLSIDMMAPIKGVYLVALREAMDFCDEFEFTYLSRDPMSDFNSKEFPMFLSIETIKDLGILPYLNAYELNDE</sequence>
<dbReference type="Pfam" id="PF00583">
    <property type="entry name" value="Acetyltransf_1"/>
    <property type="match status" value="1"/>
</dbReference>
<dbReference type="CDD" id="cd04301">
    <property type="entry name" value="NAT_SF"/>
    <property type="match status" value="1"/>
</dbReference>
<gene>
    <name evidence="2" type="ORF">DK182_05580</name>
</gene>
<dbReference type="Proteomes" id="UP000245369">
    <property type="component" value="Chromosome"/>
</dbReference>
<accession>A0ABN5LM25</accession>
<dbReference type="EMBL" id="CP029490">
    <property type="protein sequence ID" value="AWN20845.1"/>
    <property type="molecule type" value="Genomic_DNA"/>
</dbReference>
<protein>
    <submittedName>
        <fullName evidence="2">N-acetyltransferase</fullName>
    </submittedName>
</protein>
<dbReference type="SUPFAM" id="SSF55729">
    <property type="entry name" value="Acyl-CoA N-acyltransferases (Nat)"/>
    <property type="match status" value="1"/>
</dbReference>
<dbReference type="InterPro" id="IPR000182">
    <property type="entry name" value="GNAT_dom"/>
</dbReference>
<dbReference type="RefSeq" id="WP_002963407.1">
    <property type="nucleotide sequence ID" value="NZ_CP029490.1"/>
</dbReference>
<reference evidence="2 3" key="1">
    <citation type="submission" date="2018-05" db="EMBL/GenBank/DDBJ databases">
        <title>Complete genome sequences of Streptococcus sobrinus.</title>
        <authorList>
            <person name="Sales M."/>
            <person name="Jensen P.A."/>
        </authorList>
    </citation>
    <scope>NUCLEOTIDE SEQUENCE [LARGE SCALE GENOMIC DNA]</scope>
    <source>
        <strain evidence="2 3">SL1</strain>
    </source>
</reference>